<name>A0A4S4NEP2_9RHOB</name>
<dbReference type="SUPFAM" id="SSF53955">
    <property type="entry name" value="Lysozyme-like"/>
    <property type="match status" value="1"/>
</dbReference>
<dbReference type="InterPro" id="IPR023346">
    <property type="entry name" value="Lysozyme-like_dom_sf"/>
</dbReference>
<keyword evidence="3" id="KW-1185">Reference proteome</keyword>
<dbReference type="EMBL" id="SRKY01000002">
    <property type="protein sequence ID" value="THH36581.1"/>
    <property type="molecule type" value="Genomic_DNA"/>
</dbReference>
<evidence type="ECO:0000313" key="3">
    <source>
        <dbReference type="Proteomes" id="UP000306602"/>
    </source>
</evidence>
<dbReference type="RefSeq" id="WP_136462170.1">
    <property type="nucleotide sequence ID" value="NZ_SRKY01000002.1"/>
</dbReference>
<dbReference type="AlphaFoldDB" id="A0A4S4NEP2"/>
<gene>
    <name evidence="2" type="ORF">E4Z66_06415</name>
</gene>
<comment type="caution">
    <text evidence="2">The sequence shown here is derived from an EMBL/GenBank/DDBJ whole genome shotgun (WGS) entry which is preliminary data.</text>
</comment>
<dbReference type="Proteomes" id="UP000306602">
    <property type="component" value="Unassembled WGS sequence"/>
</dbReference>
<organism evidence="2 3">
    <name type="scientific">Aliishimia ponticola</name>
    <dbReference type="NCBI Taxonomy" id="2499833"/>
    <lineage>
        <taxon>Bacteria</taxon>
        <taxon>Pseudomonadati</taxon>
        <taxon>Pseudomonadota</taxon>
        <taxon>Alphaproteobacteria</taxon>
        <taxon>Rhodobacterales</taxon>
        <taxon>Paracoccaceae</taxon>
        <taxon>Aliishimia</taxon>
    </lineage>
</organism>
<evidence type="ECO:0000313" key="2">
    <source>
        <dbReference type="EMBL" id="THH36581.1"/>
    </source>
</evidence>
<proteinExistence type="predicted"/>
<reference evidence="2 3" key="1">
    <citation type="submission" date="2019-04" db="EMBL/GenBank/DDBJ databases">
        <title>Shimia ponticola sp. nov., isolated from seawater.</title>
        <authorList>
            <person name="Kim Y.-O."/>
            <person name="Yoon J.-H."/>
        </authorList>
    </citation>
    <scope>NUCLEOTIDE SEQUENCE [LARGE SCALE GENOMIC DNA]</scope>
    <source>
        <strain evidence="2 3">MYP11</strain>
    </source>
</reference>
<keyword evidence="1" id="KW-0732">Signal</keyword>
<accession>A0A4S4NEP2</accession>
<feature type="signal peptide" evidence="1">
    <location>
        <begin position="1"/>
        <end position="22"/>
    </location>
</feature>
<dbReference type="Gene3D" id="1.10.530.10">
    <property type="match status" value="1"/>
</dbReference>
<evidence type="ECO:0000256" key="1">
    <source>
        <dbReference type="SAM" id="SignalP"/>
    </source>
</evidence>
<sequence>MLRVAAFFAFILLCAFPHSVFAGPQSLFAGTSLGTSRKALLPRASGSDAAIVISTRASAPAEGPSSLFSGREAGSLLAPVLPRSAVQAPLPPTSFAPYAGGRVAQLRTLIAKAEAGRKGYDAVQYGARIKPRKAPTQMTIREIYAWIDATPGQPHAIGRYQFIPKTLRRLVQQLGVPETAVFSPQVQDLLGDRLLEDAGLSKFLRGEMSQTSFMNNLAKIWAGLPNSSGKSHYHGYAGNHATMTWGRFKSEMTRIFATG</sequence>
<feature type="chain" id="PRO_5020747754" evidence="1">
    <location>
        <begin position="23"/>
        <end position="259"/>
    </location>
</feature>
<dbReference type="OrthoDB" id="7851400at2"/>
<protein>
    <submittedName>
        <fullName evidence="2">Uncharacterized protein</fullName>
    </submittedName>
</protein>